<dbReference type="InterPro" id="IPR011095">
    <property type="entry name" value="Dala_Dala_lig_C"/>
</dbReference>
<evidence type="ECO:0000313" key="6">
    <source>
        <dbReference type="Proteomes" id="UP000034617"/>
    </source>
</evidence>
<dbReference type="Proteomes" id="UP000034617">
    <property type="component" value="Unassembled WGS sequence"/>
</dbReference>
<reference evidence="5 6" key="1">
    <citation type="journal article" date="2015" name="Nature">
        <title>rRNA introns, odd ribosomes, and small enigmatic genomes across a large radiation of phyla.</title>
        <authorList>
            <person name="Brown C.T."/>
            <person name="Hug L.A."/>
            <person name="Thomas B.C."/>
            <person name="Sharon I."/>
            <person name="Castelle C.J."/>
            <person name="Singh A."/>
            <person name="Wilkins M.J."/>
            <person name="Williams K.H."/>
            <person name="Banfield J.F."/>
        </authorList>
    </citation>
    <scope>NUCLEOTIDE SEQUENCE [LARGE SCALE GENOMIC DNA]</scope>
</reference>
<dbReference type="Gene3D" id="3.30.1490.20">
    <property type="entry name" value="ATP-grasp fold, A domain"/>
    <property type="match status" value="1"/>
</dbReference>
<comment type="caution">
    <text evidence="5">The sequence shown here is derived from an EMBL/GenBank/DDBJ whole genome shotgun (WGS) entry which is preliminary data.</text>
</comment>
<name>A0A0G1JL07_9BACT</name>
<dbReference type="Gene3D" id="3.30.470.20">
    <property type="entry name" value="ATP-grasp fold, B domain"/>
    <property type="match status" value="1"/>
</dbReference>
<dbReference type="Pfam" id="PF07478">
    <property type="entry name" value="Dala_Dala_lig_C"/>
    <property type="match status" value="1"/>
</dbReference>
<feature type="domain" description="ATP-grasp" evidence="4">
    <location>
        <begin position="124"/>
        <end position="342"/>
    </location>
</feature>
<evidence type="ECO:0000259" key="4">
    <source>
        <dbReference type="PROSITE" id="PS50975"/>
    </source>
</evidence>
<evidence type="ECO:0000256" key="3">
    <source>
        <dbReference type="PROSITE-ProRule" id="PRU00409"/>
    </source>
</evidence>
<evidence type="ECO:0000313" key="5">
    <source>
        <dbReference type="EMBL" id="KKT36109.1"/>
    </source>
</evidence>
<keyword evidence="2 5" id="KW-0436">Ligase</keyword>
<proteinExistence type="inferred from homology"/>
<dbReference type="SUPFAM" id="SSF56059">
    <property type="entry name" value="Glutathione synthetase ATP-binding domain-like"/>
    <property type="match status" value="1"/>
</dbReference>
<dbReference type="GO" id="GO:0046872">
    <property type="term" value="F:metal ion binding"/>
    <property type="evidence" value="ECO:0007669"/>
    <property type="project" value="InterPro"/>
</dbReference>
<dbReference type="AlphaFoldDB" id="A0A0G1JL07"/>
<dbReference type="GO" id="GO:0008716">
    <property type="term" value="F:D-alanine-D-alanine ligase activity"/>
    <property type="evidence" value="ECO:0007669"/>
    <property type="project" value="InterPro"/>
</dbReference>
<organism evidence="5 6">
    <name type="scientific">Candidatus Gottesmanbacteria bacterium GW2011_GWB1_44_11c</name>
    <dbReference type="NCBI Taxonomy" id="1618447"/>
    <lineage>
        <taxon>Bacteria</taxon>
        <taxon>Candidatus Gottesmaniibacteriota</taxon>
    </lineage>
</organism>
<evidence type="ECO:0000256" key="2">
    <source>
        <dbReference type="ARBA" id="ARBA00022598"/>
    </source>
</evidence>
<dbReference type="PANTHER" id="PTHR23132">
    <property type="entry name" value="D-ALANINE--D-ALANINE LIGASE"/>
    <property type="match status" value="1"/>
</dbReference>
<gene>
    <name evidence="5" type="ORF">UW22_C0044G0004</name>
</gene>
<dbReference type="GO" id="GO:0005524">
    <property type="term" value="F:ATP binding"/>
    <property type="evidence" value="ECO:0007669"/>
    <property type="project" value="UniProtKB-UniRule"/>
</dbReference>
<dbReference type="InterPro" id="IPR011761">
    <property type="entry name" value="ATP-grasp"/>
</dbReference>
<dbReference type="PANTHER" id="PTHR23132:SF23">
    <property type="entry name" value="D-ALANINE--D-ALANINE LIGASE B"/>
    <property type="match status" value="1"/>
</dbReference>
<sequence length="346" mass="40453">MKRKRKTQKHNQKTTVAILYHYVPKTLTDEYFSHDHAIIDNQTDEIVYYMKKLFIRHGYSVQIIKVSPDDLSELKKLKADFVFNLVDSKAMEIQIAKILDRLKIPHSGSSFEAIKNSNNKIHAKRVFEKFNLPTPKYSLIRMSDRLKKSMIPSKYPVILKPAFEHCSVGITNKSIAQTYEQFKLIVRRLRKKYHQMLIAEEFIPGKELQVTVLETPKETTALPIAEIAFRGKIRNKWNIYGFDEKWSKHLPIYKSCHFIAPPKRIQVNIDMQIKHDSIKAFYALGMRDYARFDLRYNPKDRKWFFLEGNANAGFDPDPRDAMTASILAHGMTLDDFVLQIVKNSIN</sequence>
<keyword evidence="3" id="KW-0547">Nucleotide-binding</keyword>
<keyword evidence="3" id="KW-0067">ATP-binding</keyword>
<comment type="similarity">
    <text evidence="1">Belongs to the D-alanine--D-alanine ligase family.</text>
</comment>
<protein>
    <submittedName>
        <fullName evidence="5">D-alanine-D-alanine ligase</fullName>
    </submittedName>
</protein>
<dbReference type="InterPro" id="IPR013815">
    <property type="entry name" value="ATP_grasp_subdomain_1"/>
</dbReference>
<evidence type="ECO:0000256" key="1">
    <source>
        <dbReference type="ARBA" id="ARBA00010871"/>
    </source>
</evidence>
<dbReference type="PROSITE" id="PS50975">
    <property type="entry name" value="ATP_GRASP"/>
    <property type="match status" value="1"/>
</dbReference>
<dbReference type="EMBL" id="LCHM01000044">
    <property type="protein sequence ID" value="KKT36109.1"/>
    <property type="molecule type" value="Genomic_DNA"/>
</dbReference>
<accession>A0A0G1JL07</accession>